<dbReference type="SMART" id="SM00689">
    <property type="entry name" value="DM6"/>
    <property type="match status" value="1"/>
</dbReference>
<evidence type="ECO:0000313" key="2">
    <source>
        <dbReference type="Proteomes" id="UP001200034"/>
    </source>
</evidence>
<gene>
    <name evidence="1" type="ORF">KR093_005648</name>
</gene>
<protein>
    <submittedName>
        <fullName evidence="1">Uncharacterized protein</fullName>
    </submittedName>
</protein>
<dbReference type="EMBL" id="JAJJHW010000681">
    <property type="protein sequence ID" value="KAH8384701.1"/>
    <property type="molecule type" value="Genomic_DNA"/>
</dbReference>
<reference evidence="1" key="1">
    <citation type="journal article" date="2021" name="Mol. Ecol. Resour.">
        <title>Phylogenomic analyses of the genus Drosophila reveals genomic signals of climate adaptation.</title>
        <authorList>
            <person name="Li F."/>
            <person name="Rane R.V."/>
            <person name="Luria V."/>
            <person name="Xiong Z."/>
            <person name="Chen J."/>
            <person name="Li Z."/>
            <person name="Catullo R.A."/>
            <person name="Griffin P.C."/>
            <person name="Schiffer M."/>
            <person name="Pearce S."/>
            <person name="Lee S.F."/>
            <person name="McElroy K."/>
            <person name="Stocker A."/>
            <person name="Shirriffs J."/>
            <person name="Cockerell F."/>
            <person name="Coppin C."/>
            <person name="Sgro C.M."/>
            <person name="Karger A."/>
            <person name="Cain J.W."/>
            <person name="Weber J.A."/>
            <person name="Santpere G."/>
            <person name="Kirschner M.W."/>
            <person name="Hoffmann A.A."/>
            <person name="Oakeshott J.G."/>
            <person name="Zhang G."/>
        </authorList>
    </citation>
    <scope>NUCLEOTIDE SEQUENCE</scope>
    <source>
        <strain evidence="1">BGI-SZ-2011g</strain>
    </source>
</reference>
<dbReference type="InterPro" id="IPR006611">
    <property type="entry name" value="DUF1431_DROsp"/>
</dbReference>
<keyword evidence="2" id="KW-1185">Reference proteome</keyword>
<organism evidence="1 2">
    <name type="scientific">Drosophila rubida</name>
    <dbReference type="NCBI Taxonomy" id="30044"/>
    <lineage>
        <taxon>Eukaryota</taxon>
        <taxon>Metazoa</taxon>
        <taxon>Ecdysozoa</taxon>
        <taxon>Arthropoda</taxon>
        <taxon>Hexapoda</taxon>
        <taxon>Insecta</taxon>
        <taxon>Pterygota</taxon>
        <taxon>Neoptera</taxon>
        <taxon>Endopterygota</taxon>
        <taxon>Diptera</taxon>
        <taxon>Brachycera</taxon>
        <taxon>Muscomorpha</taxon>
        <taxon>Ephydroidea</taxon>
        <taxon>Drosophilidae</taxon>
        <taxon>Drosophila</taxon>
    </lineage>
</organism>
<dbReference type="PANTHER" id="PTHR20977">
    <property type="entry name" value="AT13385P-RELATED"/>
    <property type="match status" value="1"/>
</dbReference>
<dbReference type="Pfam" id="PF07248">
    <property type="entry name" value="DUF1431"/>
    <property type="match status" value="1"/>
</dbReference>
<dbReference type="Proteomes" id="UP001200034">
    <property type="component" value="Unassembled WGS sequence"/>
</dbReference>
<dbReference type="AlphaFoldDB" id="A0AAD4KAT7"/>
<dbReference type="PANTHER" id="PTHR20977:SF0">
    <property type="entry name" value="AT13385P-RELATED"/>
    <property type="match status" value="1"/>
</dbReference>
<comment type="caution">
    <text evidence="1">The sequence shown here is derived from an EMBL/GenBank/DDBJ whole genome shotgun (WGS) entry which is preliminary data.</text>
</comment>
<name>A0AAD4KAT7_9MUSC</name>
<proteinExistence type="predicted"/>
<sequence length="185" mass="21593">CYLMARRSDFKCLAYQEIRPTTCKPKPCPLPLDAKGYKPSDKAARHYQKTWCDFKPNPRIAPKIRMIYPEFERRDPKEFRGQLCTACEPEDCELPESPRAPPPKLFPPQTMPWPCCKLRSPKCRTSRTDVKCPRGRMPLCCTKRGTPYLSFSECKKFPLLPPVTACECELKPSLCDVWNFWRTKR</sequence>
<feature type="non-terminal residue" evidence="1">
    <location>
        <position position="1"/>
    </location>
</feature>
<accession>A0AAD4KAT7</accession>
<evidence type="ECO:0000313" key="1">
    <source>
        <dbReference type="EMBL" id="KAH8384701.1"/>
    </source>
</evidence>